<organism evidence="3 4">
    <name type="scientific">Waltera intestinalis</name>
    <dbReference type="NCBI Taxonomy" id="2606635"/>
    <lineage>
        <taxon>Bacteria</taxon>
        <taxon>Bacillati</taxon>
        <taxon>Bacillota</taxon>
        <taxon>Clostridia</taxon>
        <taxon>Lachnospirales</taxon>
        <taxon>Lachnospiraceae</taxon>
        <taxon>Waltera</taxon>
    </lineage>
</organism>
<dbReference type="AlphaFoldDB" id="A0A6L5YIC6"/>
<dbReference type="EMBL" id="VUMU01000006">
    <property type="protein sequence ID" value="MST58015.1"/>
    <property type="molecule type" value="Genomic_DNA"/>
</dbReference>
<keyword evidence="1" id="KW-0812">Transmembrane</keyword>
<sequence length="564" mass="66476">MKSWFKNKWNKGKMLAELKPALFLSLTFCFMIFIYAPLEFYINNSNEFWYDAYLLFPFILKDFLLFFVISLISFTVAYFIAKIVYEIALYGYFACMIACYIQGNFMIKNLPPLDGTEINWTLYRTETMKSTIMWIVVAVICLIGFFLLKYDKIKKLVSYISIFMILMLGSTITVLAVNGDIFTKKQYEKFNKLDQFEMSTDTNFIIVLLDAVDEECFWQVWEQHPEYKEEMRDFTFYNNTMSGYAYTDHSLPLIISGEWYENKEPFLDYQIRIFKNSPFFEYLKKQDYTLSYYEDEYKFEVGVMDGAFNNLAYTQSSLWDAPLFNKRIIKMVGMKYAPYLLKPKCWFNVDMLNNQEMTPKDEELFSWKNKAFYDDLKEDEISYVDGKRFKLIHLMGAHVPFYYDKDVNVIDNANYYTCIESSMTVTMAYLDKLREAGVYDNSVIIVLSDHGYNIEGDAIDTPQRNENEIGRQHPILFIKGLNENHDFQVSGAPISFEDLVGAYYKLLDGAASDDCFEYKEGDQRERRYLLYKYLGEDHMVEYMQTGYAGDESTLIPTGRVFDAK</sequence>
<protein>
    <submittedName>
        <fullName evidence="3">LTA synthase family protein</fullName>
    </submittedName>
</protein>
<gene>
    <name evidence="3" type="ORF">FYJ59_07125</name>
</gene>
<keyword evidence="1" id="KW-0472">Membrane</keyword>
<dbReference type="InterPro" id="IPR017850">
    <property type="entry name" value="Alkaline_phosphatase_core_sf"/>
</dbReference>
<feature type="transmembrane region" description="Helical" evidence="1">
    <location>
        <begin position="87"/>
        <end position="107"/>
    </location>
</feature>
<keyword evidence="4" id="KW-1185">Reference proteome</keyword>
<evidence type="ECO:0000259" key="2">
    <source>
        <dbReference type="Pfam" id="PF00884"/>
    </source>
</evidence>
<feature type="transmembrane region" description="Helical" evidence="1">
    <location>
        <begin position="131"/>
        <end position="149"/>
    </location>
</feature>
<feature type="transmembrane region" description="Helical" evidence="1">
    <location>
        <begin position="156"/>
        <end position="177"/>
    </location>
</feature>
<evidence type="ECO:0000256" key="1">
    <source>
        <dbReference type="SAM" id="Phobius"/>
    </source>
</evidence>
<dbReference type="Proteomes" id="UP000476055">
    <property type="component" value="Unassembled WGS sequence"/>
</dbReference>
<dbReference type="InterPro" id="IPR000917">
    <property type="entry name" value="Sulfatase_N"/>
</dbReference>
<dbReference type="SUPFAM" id="SSF53649">
    <property type="entry name" value="Alkaline phosphatase-like"/>
    <property type="match status" value="1"/>
</dbReference>
<dbReference type="Pfam" id="PF00884">
    <property type="entry name" value="Sulfatase"/>
    <property type="match status" value="1"/>
</dbReference>
<feature type="domain" description="Sulfatase N-terminal" evidence="2">
    <location>
        <begin position="203"/>
        <end position="507"/>
    </location>
</feature>
<feature type="transmembrane region" description="Helical" evidence="1">
    <location>
        <begin position="58"/>
        <end position="80"/>
    </location>
</feature>
<keyword evidence="1" id="KW-1133">Transmembrane helix</keyword>
<evidence type="ECO:0000313" key="3">
    <source>
        <dbReference type="EMBL" id="MST58015.1"/>
    </source>
</evidence>
<comment type="caution">
    <text evidence="3">The sequence shown here is derived from an EMBL/GenBank/DDBJ whole genome shotgun (WGS) entry which is preliminary data.</text>
</comment>
<proteinExistence type="predicted"/>
<dbReference type="RefSeq" id="WP_154496125.1">
    <property type="nucleotide sequence ID" value="NZ_VUMU01000006.1"/>
</dbReference>
<reference evidence="3 4" key="1">
    <citation type="submission" date="2019-08" db="EMBL/GenBank/DDBJ databases">
        <title>In-depth cultivation of the pig gut microbiome towards novel bacterial diversity and tailored functional studies.</title>
        <authorList>
            <person name="Wylensek D."/>
            <person name="Hitch T.C.A."/>
            <person name="Clavel T."/>
        </authorList>
    </citation>
    <scope>NUCLEOTIDE SEQUENCE [LARGE SCALE GENOMIC DNA]</scope>
    <source>
        <strain evidence="3 4">WCA3-601-WT-6H</strain>
    </source>
</reference>
<evidence type="ECO:0000313" key="4">
    <source>
        <dbReference type="Proteomes" id="UP000476055"/>
    </source>
</evidence>
<accession>A0A6L5YIC6</accession>
<dbReference type="Gene3D" id="3.40.720.10">
    <property type="entry name" value="Alkaline Phosphatase, subunit A"/>
    <property type="match status" value="1"/>
</dbReference>
<feature type="transmembrane region" description="Helical" evidence="1">
    <location>
        <begin position="21"/>
        <end position="38"/>
    </location>
</feature>
<name>A0A6L5YIC6_9FIRM</name>